<name>A0A0E3ZHT7_9BACT</name>
<gene>
    <name evidence="1" type="ORF">PKOR_20335</name>
</gene>
<dbReference type="EMBL" id="CP009621">
    <property type="protein sequence ID" value="AKD04999.1"/>
    <property type="molecule type" value="Genomic_DNA"/>
</dbReference>
<dbReference type="KEGG" id="pko:PKOR_20335"/>
<evidence type="ECO:0000313" key="2">
    <source>
        <dbReference type="Proteomes" id="UP000033109"/>
    </source>
</evidence>
<dbReference type="AlphaFoldDB" id="A0A0E3ZHT7"/>
<organism evidence="1 2">
    <name type="scientific">Pontibacter korlensis</name>
    <dbReference type="NCBI Taxonomy" id="400092"/>
    <lineage>
        <taxon>Bacteria</taxon>
        <taxon>Pseudomonadati</taxon>
        <taxon>Bacteroidota</taxon>
        <taxon>Cytophagia</taxon>
        <taxon>Cytophagales</taxon>
        <taxon>Hymenobacteraceae</taxon>
        <taxon>Pontibacter</taxon>
    </lineage>
</organism>
<proteinExistence type="predicted"/>
<dbReference type="HOGENOM" id="CLU_2047526_0_0_10"/>
<dbReference type="Proteomes" id="UP000033109">
    <property type="component" value="Chromosome"/>
</dbReference>
<keyword evidence="2" id="KW-1185">Reference proteome</keyword>
<accession>A0A0E3ZHT7</accession>
<dbReference type="RefSeq" id="WP_046313118.1">
    <property type="nucleotide sequence ID" value="NZ_CBCSCY010000039.1"/>
</dbReference>
<reference evidence="1 2" key="1">
    <citation type="journal article" date="2015" name="Sci. Rep.">
        <title>Unraveling adaptation of Pontibacter korlensis to radiation and infertility in desert through complete genome and comparative transcriptomic analysis.</title>
        <authorList>
            <person name="Dai J."/>
            <person name="Dai W."/>
            <person name="Qiu C."/>
            <person name="Yang Z."/>
            <person name="Zhang Y."/>
            <person name="Zhou M."/>
            <person name="Zhang L."/>
            <person name="Fang C."/>
            <person name="Gao Q."/>
            <person name="Yang Q."/>
            <person name="Li X."/>
            <person name="Wang Z."/>
            <person name="Wang Z."/>
            <person name="Jia Z."/>
            <person name="Chen X."/>
        </authorList>
    </citation>
    <scope>NUCLEOTIDE SEQUENCE [LARGE SCALE GENOMIC DNA]</scope>
    <source>
        <strain evidence="1 2">X14-1T</strain>
    </source>
</reference>
<dbReference type="PATRIC" id="fig|400092.3.peg.4459"/>
<evidence type="ECO:0000313" key="1">
    <source>
        <dbReference type="EMBL" id="AKD04999.1"/>
    </source>
</evidence>
<sequence>MQTPDALLNEAIANYFANQQALSAQYPNAFIVLCGTQTWGPYVTSQEAYRVAVAHLEPGAFLVKYCRGSTEVNLIQTPQEYDVVASRIEDLLDAFPGSAKAMELRRLTKVVEFASRGLPL</sequence>
<protein>
    <recommendedName>
        <fullName evidence="3">DUF5678 domain-containing protein</fullName>
    </recommendedName>
</protein>
<dbReference type="OrthoDB" id="1453850at2"/>
<evidence type="ECO:0008006" key="3">
    <source>
        <dbReference type="Google" id="ProtNLM"/>
    </source>
</evidence>